<reference evidence="1 2" key="1">
    <citation type="journal article" date="2022" name="DNA Res.">
        <title>Chromosomal-level genome assembly of the orchid tree Bauhinia variegata (Leguminosae; Cercidoideae) supports the allotetraploid origin hypothesis of Bauhinia.</title>
        <authorList>
            <person name="Zhong Y."/>
            <person name="Chen Y."/>
            <person name="Zheng D."/>
            <person name="Pang J."/>
            <person name="Liu Y."/>
            <person name="Luo S."/>
            <person name="Meng S."/>
            <person name="Qian L."/>
            <person name="Wei D."/>
            <person name="Dai S."/>
            <person name="Zhou R."/>
        </authorList>
    </citation>
    <scope>NUCLEOTIDE SEQUENCE [LARGE SCALE GENOMIC DNA]</scope>
    <source>
        <strain evidence="1">BV-YZ2020</strain>
    </source>
</reference>
<evidence type="ECO:0000313" key="1">
    <source>
        <dbReference type="EMBL" id="KAI4316363.1"/>
    </source>
</evidence>
<dbReference type="EMBL" id="CM039435">
    <property type="protein sequence ID" value="KAI4316363.1"/>
    <property type="molecule type" value="Genomic_DNA"/>
</dbReference>
<accession>A0ACB9LX70</accession>
<evidence type="ECO:0000313" key="2">
    <source>
        <dbReference type="Proteomes" id="UP000828941"/>
    </source>
</evidence>
<keyword evidence="2" id="KW-1185">Reference proteome</keyword>
<proteinExistence type="predicted"/>
<gene>
    <name evidence="1" type="ORF">L6164_024350</name>
</gene>
<dbReference type="Proteomes" id="UP000828941">
    <property type="component" value="Chromosome 10"/>
</dbReference>
<name>A0ACB9LX70_BAUVA</name>
<organism evidence="1 2">
    <name type="scientific">Bauhinia variegata</name>
    <name type="common">Purple orchid tree</name>
    <name type="synonym">Phanera variegata</name>
    <dbReference type="NCBI Taxonomy" id="167791"/>
    <lineage>
        <taxon>Eukaryota</taxon>
        <taxon>Viridiplantae</taxon>
        <taxon>Streptophyta</taxon>
        <taxon>Embryophyta</taxon>
        <taxon>Tracheophyta</taxon>
        <taxon>Spermatophyta</taxon>
        <taxon>Magnoliopsida</taxon>
        <taxon>eudicotyledons</taxon>
        <taxon>Gunneridae</taxon>
        <taxon>Pentapetalae</taxon>
        <taxon>rosids</taxon>
        <taxon>fabids</taxon>
        <taxon>Fabales</taxon>
        <taxon>Fabaceae</taxon>
        <taxon>Cercidoideae</taxon>
        <taxon>Cercideae</taxon>
        <taxon>Bauhiniinae</taxon>
        <taxon>Bauhinia</taxon>
    </lineage>
</organism>
<comment type="caution">
    <text evidence="1">The sequence shown here is derived from an EMBL/GenBank/DDBJ whole genome shotgun (WGS) entry which is preliminary data.</text>
</comment>
<sequence length="137" mass="15844">MGSRVDNRESRLNYAKLISSHDNLSNHVNGTKHFKLEVYEKVQLELNHFGHLIYNANIKQPADMPGHKYNSLIWIRRPKLKQQNKLSTWIEQFIGPTMEEKTLTAVLREMKEIAGVYCTGCCHQLGWAPSPREIPES</sequence>
<protein>
    <submittedName>
        <fullName evidence="1">Uncharacterized protein</fullName>
    </submittedName>
</protein>